<proteinExistence type="predicted"/>
<reference evidence="2 3" key="1">
    <citation type="submission" date="2014-11" db="EMBL/GenBank/DDBJ databases">
        <authorList>
            <person name="Zhu J."/>
            <person name="Qi W."/>
            <person name="Song R."/>
        </authorList>
    </citation>
    <scope>NUCLEOTIDE SEQUENCE [LARGE SCALE GENOMIC DNA]</scope>
</reference>
<organism evidence="2 3">
    <name type="scientific">Vitrella brassicaformis (strain CCMP3155)</name>
    <dbReference type="NCBI Taxonomy" id="1169540"/>
    <lineage>
        <taxon>Eukaryota</taxon>
        <taxon>Sar</taxon>
        <taxon>Alveolata</taxon>
        <taxon>Colpodellida</taxon>
        <taxon>Vitrellaceae</taxon>
        <taxon>Vitrella</taxon>
    </lineage>
</organism>
<keyword evidence="3" id="KW-1185">Reference proteome</keyword>
<protein>
    <submittedName>
        <fullName evidence="2">Uncharacterized protein</fullName>
    </submittedName>
</protein>
<dbReference type="VEuPathDB" id="CryptoDB:Vbra_18901"/>
<evidence type="ECO:0000313" key="2">
    <source>
        <dbReference type="EMBL" id="CEM35307.1"/>
    </source>
</evidence>
<dbReference type="Proteomes" id="UP000041254">
    <property type="component" value="Unassembled WGS sequence"/>
</dbReference>
<evidence type="ECO:0000256" key="1">
    <source>
        <dbReference type="SAM" id="MobiDB-lite"/>
    </source>
</evidence>
<dbReference type="EMBL" id="CDMY01000850">
    <property type="protein sequence ID" value="CEM35307.1"/>
    <property type="molecule type" value="Genomic_DNA"/>
</dbReference>
<dbReference type="InParanoid" id="A0A0G4GWJ2"/>
<dbReference type="AlphaFoldDB" id="A0A0G4GWJ2"/>
<feature type="compositionally biased region" description="Low complexity" evidence="1">
    <location>
        <begin position="263"/>
        <end position="275"/>
    </location>
</feature>
<name>A0A0G4GWJ2_VITBC</name>
<sequence>MSKPHYFVTVRKHDNGVKIEDDCVFEPVWFVRRRFGRFGVVGNDQYDGDIVPFTIRIRGSKSTLKSGLCLDTIVAELKHGLDSSGASRTVICRSSKCLQKTGNSLRASIIILQRDQADPSVWLLPPFLRAAYRDYFDAGVADEPRVPFITSPTSQFEGFPATWCPHGRYTEHKSEWFQGPLQLPIDRDDSWEVLAIFGEARDAKSIEVTHVFRVRDGGLMRRVRRGDTDACREYAAAMDGLLAAMAGQRVCLTDMHHPVVLPSAESESASSAANADTDVSRKRSPPPPSSSPSGISPSAFERNLRTKLSAIAPTDAAKAALLDFAVRAALEAYQETHQMTDTALPALANYPGVSVGADDGSGYPPAVDTDSFFNSVNPTPPTNPYAEEEDYGTGPLSFGVGGGGGGGGGGLESAAAFGALADVSDEAALFQAEEAHIPYPLAPPPPPPTRPWAMGGLQPTPMAMSLAAEPFGAVAVHPAEPTTSPAAFAAVAADKEEEEGEESAPGGAPAVSRLSFFQASAAVGEKKKKADRAAPRAARGRVAPAPPPPAAVSAMEPFRAIKAVAAPAAAATAADVKREKAAGAGKVKVEATEDDLALEVQRTVDEWRERARRSDAPSAALDALVASLTSGMRQLSIGWEAL</sequence>
<evidence type="ECO:0000313" key="3">
    <source>
        <dbReference type="Proteomes" id="UP000041254"/>
    </source>
</evidence>
<accession>A0A0G4GWJ2</accession>
<feature type="region of interest" description="Disordered" evidence="1">
    <location>
        <begin position="263"/>
        <end position="299"/>
    </location>
</feature>
<gene>
    <name evidence="2" type="ORF">Vbra_18901</name>
</gene>
<feature type="region of interest" description="Disordered" evidence="1">
    <location>
        <begin position="491"/>
        <end position="550"/>
    </location>
</feature>